<gene>
    <name evidence="4" type="ORF">OQJ68_08845</name>
</gene>
<dbReference type="PANTHER" id="PTHR34475">
    <property type="match status" value="1"/>
</dbReference>
<evidence type="ECO:0000313" key="5">
    <source>
        <dbReference type="Proteomes" id="UP001209730"/>
    </source>
</evidence>
<evidence type="ECO:0000313" key="4">
    <source>
        <dbReference type="EMBL" id="MCX2801890.1"/>
    </source>
</evidence>
<organism evidence="4 5">
    <name type="scientific">Microbulbifer thermotolerans</name>
    <dbReference type="NCBI Taxonomy" id="252514"/>
    <lineage>
        <taxon>Bacteria</taxon>
        <taxon>Pseudomonadati</taxon>
        <taxon>Pseudomonadota</taxon>
        <taxon>Gammaproteobacteria</taxon>
        <taxon>Cellvibrionales</taxon>
        <taxon>Microbulbiferaceae</taxon>
        <taxon>Microbulbifer</taxon>
    </lineage>
</organism>
<feature type="domain" description="Cytoskeleton protein RodZ-like C-terminal" evidence="3">
    <location>
        <begin position="252"/>
        <end position="323"/>
    </location>
</feature>
<dbReference type="Gene3D" id="1.10.260.40">
    <property type="entry name" value="lambda repressor-like DNA-binding domains"/>
    <property type="match status" value="1"/>
</dbReference>
<dbReference type="GO" id="GO:0003677">
    <property type="term" value="F:DNA binding"/>
    <property type="evidence" value="ECO:0007669"/>
    <property type="project" value="InterPro"/>
</dbReference>
<keyword evidence="2" id="KW-0472">Membrane</keyword>
<evidence type="ECO:0000256" key="2">
    <source>
        <dbReference type="SAM" id="Phobius"/>
    </source>
</evidence>
<keyword evidence="2" id="KW-1133">Transmembrane helix</keyword>
<proteinExistence type="predicted"/>
<evidence type="ECO:0000259" key="3">
    <source>
        <dbReference type="Pfam" id="PF13464"/>
    </source>
</evidence>
<sequence length="326" mass="34953">MTDNLSDIAREQTGESREQLLDNSPGSQLQRAREAAGLSREELSNRLCMTGNKLELLERDQYDRLPGAIYVRGYIRNLCKELNIDEGPVLQAFSGYCSAEEESREILAHVSRGGEVSPVRHRMRGLLVLPLLLVGVVFWWLYGRDVAQQPAALASGGLYPEAPRDELAAVEPEGGDAVVADGTAAADSAESEAELSTMPAIEADPISAVGESEQVPAIAEPQAVVTPATSAEESGSGQSVEPSAAPVDGALRLTFVEESWVEVKDASGRVLLAKLQPAGTEVELSGEAPYQLMLGNARGTQVRYRGELIDSDPIGSRRTRRLTVGE</sequence>
<dbReference type="InterPro" id="IPR050400">
    <property type="entry name" value="Bact_Cytoskel_RodZ"/>
</dbReference>
<protein>
    <submittedName>
        <fullName evidence="4">DUF4115 domain-containing protein</fullName>
    </submittedName>
</protein>
<feature type="compositionally biased region" description="Basic and acidic residues" evidence="1">
    <location>
        <begin position="8"/>
        <end position="20"/>
    </location>
</feature>
<dbReference type="Pfam" id="PF13413">
    <property type="entry name" value="HTH_25"/>
    <property type="match status" value="1"/>
</dbReference>
<dbReference type="PANTHER" id="PTHR34475:SF1">
    <property type="entry name" value="CYTOSKELETON PROTEIN RODZ"/>
    <property type="match status" value="1"/>
</dbReference>
<evidence type="ECO:0000256" key="1">
    <source>
        <dbReference type="SAM" id="MobiDB-lite"/>
    </source>
</evidence>
<dbReference type="RefSeq" id="WP_266066061.1">
    <property type="nucleotide sequence ID" value="NZ_JAPHQB010000012.1"/>
</dbReference>
<dbReference type="Proteomes" id="UP001209730">
    <property type="component" value="Unassembled WGS sequence"/>
</dbReference>
<accession>A0AB35I0F3</accession>
<keyword evidence="2" id="KW-0812">Transmembrane</keyword>
<feature type="transmembrane region" description="Helical" evidence="2">
    <location>
        <begin position="125"/>
        <end position="142"/>
    </location>
</feature>
<dbReference type="InterPro" id="IPR025194">
    <property type="entry name" value="RodZ-like_C"/>
</dbReference>
<dbReference type="AlphaFoldDB" id="A0AB35I0F3"/>
<dbReference type="InterPro" id="IPR010982">
    <property type="entry name" value="Lambda_DNA-bd_dom_sf"/>
</dbReference>
<dbReference type="EMBL" id="JAPHQB010000012">
    <property type="protein sequence ID" value="MCX2801890.1"/>
    <property type="molecule type" value="Genomic_DNA"/>
</dbReference>
<dbReference type="Pfam" id="PF13464">
    <property type="entry name" value="RodZ_C"/>
    <property type="match status" value="1"/>
</dbReference>
<comment type="caution">
    <text evidence="4">The sequence shown here is derived from an EMBL/GenBank/DDBJ whole genome shotgun (WGS) entry which is preliminary data.</text>
</comment>
<dbReference type="CDD" id="cd00093">
    <property type="entry name" value="HTH_XRE"/>
    <property type="match status" value="1"/>
</dbReference>
<dbReference type="InterPro" id="IPR001387">
    <property type="entry name" value="Cro/C1-type_HTH"/>
</dbReference>
<name>A0AB35I0F3_MICTH</name>
<reference evidence="4" key="1">
    <citation type="submission" date="2022-11" db="EMBL/GenBank/DDBJ databases">
        <title>Chitin-degrading and fungicidal potential of chitinolytic bacterial strains from marine environment of the Pacific Ocean regions.</title>
        <authorList>
            <person name="Pentekhina I."/>
            <person name="Nedashkovskaya O."/>
            <person name="Seitkalieva A."/>
            <person name="Podvolotskaya A."/>
            <person name="Tekutyeva L."/>
            <person name="Balabanova L."/>
        </authorList>
    </citation>
    <scope>NUCLEOTIDE SEQUENCE</scope>
    <source>
        <strain evidence="4">KMM 6838</strain>
    </source>
</reference>
<feature type="region of interest" description="Disordered" evidence="1">
    <location>
        <begin position="1"/>
        <end position="28"/>
    </location>
</feature>